<dbReference type="VEuPathDB" id="VectorBase:MDOA003781"/>
<evidence type="ECO:0000313" key="2">
    <source>
        <dbReference type="EnsemblMetazoa" id="MDOA003781-PA"/>
    </source>
</evidence>
<dbReference type="OrthoDB" id="8035800at2759"/>
<gene>
    <name evidence="2" type="primary">101888491</name>
</gene>
<proteinExistence type="predicted"/>
<evidence type="ECO:0008006" key="3">
    <source>
        <dbReference type="Google" id="ProtNLM"/>
    </source>
</evidence>
<accession>A0A1I8MDI4</accession>
<sequence length="315" mass="35917">MDSQYKALNKELVKEVTSMRMTVADYRTEIVHLRAKLLEAETIVIRMRTKCSSLLKSFFKDELEILDPKSPLLEYLKHGMQTVCSGRRSTLLAEETRRSSSVIQTPRSFNSTSPVRSQADEHEMFEESRNVEEFGIIMEEIEPIFDAGESIDETTQRDISEYMANMSMASNTDSNDDEIEPEVHTLKDVTNTINGVGTSPTGREYVTVARGRYRCTPATHNHIESDIEVDEVRHYTSSEKVYPFSTYLPMTANDIEIGDSSSQDTFLNGSATENFLRENSSTPSTMEENSLRRPQRKCKPKSLKEMLLNAKLRRP</sequence>
<organism evidence="2">
    <name type="scientific">Musca domestica</name>
    <name type="common">House fly</name>
    <dbReference type="NCBI Taxonomy" id="7370"/>
    <lineage>
        <taxon>Eukaryota</taxon>
        <taxon>Metazoa</taxon>
        <taxon>Ecdysozoa</taxon>
        <taxon>Arthropoda</taxon>
        <taxon>Hexapoda</taxon>
        <taxon>Insecta</taxon>
        <taxon>Pterygota</taxon>
        <taxon>Neoptera</taxon>
        <taxon>Endopterygota</taxon>
        <taxon>Diptera</taxon>
        <taxon>Brachycera</taxon>
        <taxon>Muscomorpha</taxon>
        <taxon>Muscoidea</taxon>
        <taxon>Muscidae</taxon>
        <taxon>Musca</taxon>
    </lineage>
</organism>
<feature type="compositionally biased region" description="Polar residues" evidence="1">
    <location>
        <begin position="273"/>
        <end position="288"/>
    </location>
</feature>
<reference evidence="2" key="1">
    <citation type="submission" date="2020-05" db="UniProtKB">
        <authorList>
            <consortium name="EnsemblMetazoa"/>
        </authorList>
    </citation>
    <scope>IDENTIFICATION</scope>
    <source>
        <strain evidence="2">Aabys</strain>
    </source>
</reference>
<feature type="region of interest" description="Disordered" evidence="1">
    <location>
        <begin position="95"/>
        <end position="122"/>
    </location>
</feature>
<dbReference type="KEGG" id="mde:101888491"/>
<dbReference type="VEuPathDB" id="VectorBase:MDOMA2_001687"/>
<dbReference type="RefSeq" id="XP_005187444.3">
    <property type="nucleotide sequence ID" value="XM_005187387.4"/>
</dbReference>
<dbReference type="AlphaFoldDB" id="A0A1I8MDI4"/>
<feature type="compositionally biased region" description="Polar residues" evidence="1">
    <location>
        <begin position="99"/>
        <end position="116"/>
    </location>
</feature>
<evidence type="ECO:0000256" key="1">
    <source>
        <dbReference type="SAM" id="MobiDB-lite"/>
    </source>
</evidence>
<feature type="region of interest" description="Disordered" evidence="1">
    <location>
        <begin position="273"/>
        <end position="315"/>
    </location>
</feature>
<dbReference type="EnsemblMetazoa" id="MDOA003781-RA">
    <property type="protein sequence ID" value="MDOA003781-PA"/>
    <property type="gene ID" value="MDOA003781"/>
</dbReference>
<name>A0A1I8MDI4_MUSDO</name>
<protein>
    <recommendedName>
        <fullName evidence="3">Shugoshin C-terminal domain-containing protein</fullName>
    </recommendedName>
</protein>